<dbReference type="Proteomes" id="UP001500037">
    <property type="component" value="Unassembled WGS sequence"/>
</dbReference>
<dbReference type="Pfam" id="PF08327">
    <property type="entry name" value="AHSA1"/>
    <property type="match status" value="1"/>
</dbReference>
<accession>A0ABP4HMH4</accession>
<proteinExistence type="inferred from homology"/>
<dbReference type="EMBL" id="BAAALF010000192">
    <property type="protein sequence ID" value="GAA1268534.1"/>
    <property type="molecule type" value="Genomic_DNA"/>
</dbReference>
<comment type="caution">
    <text evidence="3">The sequence shown here is derived from an EMBL/GenBank/DDBJ whole genome shotgun (WGS) entry which is preliminary data.</text>
</comment>
<evidence type="ECO:0000313" key="4">
    <source>
        <dbReference type="Proteomes" id="UP001500037"/>
    </source>
</evidence>
<organism evidence="3 4">
    <name type="scientific">Kitasatospora nipponensis</name>
    <dbReference type="NCBI Taxonomy" id="258049"/>
    <lineage>
        <taxon>Bacteria</taxon>
        <taxon>Bacillati</taxon>
        <taxon>Actinomycetota</taxon>
        <taxon>Actinomycetes</taxon>
        <taxon>Kitasatosporales</taxon>
        <taxon>Streptomycetaceae</taxon>
        <taxon>Kitasatospora</taxon>
    </lineage>
</organism>
<comment type="similarity">
    <text evidence="1">Belongs to the AHA1 family.</text>
</comment>
<dbReference type="SUPFAM" id="SSF55961">
    <property type="entry name" value="Bet v1-like"/>
    <property type="match status" value="1"/>
</dbReference>
<reference evidence="4" key="1">
    <citation type="journal article" date="2019" name="Int. J. Syst. Evol. Microbiol.">
        <title>The Global Catalogue of Microorganisms (GCM) 10K type strain sequencing project: providing services to taxonomists for standard genome sequencing and annotation.</title>
        <authorList>
            <consortium name="The Broad Institute Genomics Platform"/>
            <consortium name="The Broad Institute Genome Sequencing Center for Infectious Disease"/>
            <person name="Wu L."/>
            <person name="Ma J."/>
        </authorList>
    </citation>
    <scope>NUCLEOTIDE SEQUENCE [LARGE SCALE GENOMIC DNA]</scope>
    <source>
        <strain evidence="4">JCM 13004</strain>
    </source>
</reference>
<evidence type="ECO:0000313" key="3">
    <source>
        <dbReference type="EMBL" id="GAA1268534.1"/>
    </source>
</evidence>
<name>A0ABP4HMH4_9ACTN</name>
<keyword evidence="4" id="KW-1185">Reference proteome</keyword>
<dbReference type="Gene3D" id="3.30.530.20">
    <property type="match status" value="1"/>
</dbReference>
<dbReference type="InterPro" id="IPR013538">
    <property type="entry name" value="ASHA1/2-like_C"/>
</dbReference>
<sequence length="149" mass="16392">MTETPLHYRVSVAAPVQRVWEALTTSEGTRATLYGSSIESDFRVGGLLEFVGHTEAGERVVQVYGEVQEFEAPRRFGYRQHPGAVHNPRHAETSCRMTYLLTPVGEGATELELTVDQWTPGNPAYAHAKAAYPESAFLAAVKAFAESDH</sequence>
<dbReference type="InterPro" id="IPR023393">
    <property type="entry name" value="START-like_dom_sf"/>
</dbReference>
<gene>
    <name evidence="3" type="ORF">GCM10009665_66470</name>
</gene>
<protein>
    <recommendedName>
        <fullName evidence="2">Activator of Hsp90 ATPase homologue 1/2-like C-terminal domain-containing protein</fullName>
    </recommendedName>
</protein>
<evidence type="ECO:0000256" key="1">
    <source>
        <dbReference type="ARBA" id="ARBA00006817"/>
    </source>
</evidence>
<evidence type="ECO:0000259" key="2">
    <source>
        <dbReference type="Pfam" id="PF08327"/>
    </source>
</evidence>
<feature type="domain" description="Activator of Hsp90 ATPase homologue 1/2-like C-terminal" evidence="2">
    <location>
        <begin position="14"/>
        <end position="123"/>
    </location>
</feature>
<dbReference type="RefSeq" id="WP_344445870.1">
    <property type="nucleotide sequence ID" value="NZ_BAAALF010000192.1"/>
</dbReference>